<comment type="caution">
    <text evidence="1">The sequence shown here is derived from an EMBL/GenBank/DDBJ whole genome shotgun (WGS) entry which is preliminary data.</text>
</comment>
<proteinExistence type="predicted"/>
<accession>A0ABQ9HED6</accession>
<organism evidence="1 2">
    <name type="scientific">Dryococelus australis</name>
    <dbReference type="NCBI Taxonomy" id="614101"/>
    <lineage>
        <taxon>Eukaryota</taxon>
        <taxon>Metazoa</taxon>
        <taxon>Ecdysozoa</taxon>
        <taxon>Arthropoda</taxon>
        <taxon>Hexapoda</taxon>
        <taxon>Insecta</taxon>
        <taxon>Pterygota</taxon>
        <taxon>Neoptera</taxon>
        <taxon>Polyneoptera</taxon>
        <taxon>Phasmatodea</taxon>
        <taxon>Verophasmatodea</taxon>
        <taxon>Anareolatae</taxon>
        <taxon>Phasmatidae</taxon>
        <taxon>Eurycanthinae</taxon>
        <taxon>Dryococelus</taxon>
    </lineage>
</organism>
<evidence type="ECO:0000313" key="1">
    <source>
        <dbReference type="EMBL" id="KAJ8882610.1"/>
    </source>
</evidence>
<dbReference type="EMBL" id="JARBHB010000005">
    <property type="protein sequence ID" value="KAJ8882610.1"/>
    <property type="molecule type" value="Genomic_DNA"/>
</dbReference>
<keyword evidence="2" id="KW-1185">Reference proteome</keyword>
<reference evidence="1 2" key="1">
    <citation type="submission" date="2023-02" db="EMBL/GenBank/DDBJ databases">
        <title>LHISI_Scaffold_Assembly.</title>
        <authorList>
            <person name="Stuart O.P."/>
            <person name="Cleave R."/>
            <person name="Magrath M.J.L."/>
            <person name="Mikheyev A.S."/>
        </authorList>
    </citation>
    <scope>NUCLEOTIDE SEQUENCE [LARGE SCALE GENOMIC DNA]</scope>
    <source>
        <strain evidence="1">Daus_M_001</strain>
        <tissue evidence="1">Leg muscle</tissue>
    </source>
</reference>
<sequence length="124" mass="13455">MCVRTQIIKVLLCQRKSLPQFAICVGLQQGCDHVSERVVGGLGGWRGIVLDMEILSEGSISAISEMMYRILFSEYSLSPTLVCLGSYNNGALHLCGTIGVLVQVKSNELKELDLFVVPNGGQPL</sequence>
<name>A0ABQ9HED6_9NEOP</name>
<protein>
    <submittedName>
        <fullName evidence="1">Uncharacterized protein</fullName>
    </submittedName>
</protein>
<evidence type="ECO:0000313" key="2">
    <source>
        <dbReference type="Proteomes" id="UP001159363"/>
    </source>
</evidence>
<dbReference type="Proteomes" id="UP001159363">
    <property type="component" value="Chromosome 4"/>
</dbReference>
<gene>
    <name evidence="1" type="ORF">PR048_014421</name>
</gene>